<dbReference type="GO" id="GO:0005762">
    <property type="term" value="C:mitochondrial large ribosomal subunit"/>
    <property type="evidence" value="ECO:0007669"/>
    <property type="project" value="TreeGrafter"/>
</dbReference>
<dbReference type="Pfam" id="PF11788">
    <property type="entry name" value="MRP-L46"/>
    <property type="match status" value="1"/>
</dbReference>
<evidence type="ECO:0000256" key="3">
    <source>
        <dbReference type="ARBA" id="ARBA00022946"/>
    </source>
</evidence>
<evidence type="ECO:0000256" key="4">
    <source>
        <dbReference type="ARBA" id="ARBA00022980"/>
    </source>
</evidence>
<dbReference type="PANTHER" id="PTHR13124">
    <property type="entry name" value="39S RIBOSOMAL PROTEIN L46, MITOCHONDRIAL PRECURSOR-RELATED"/>
    <property type="match status" value="1"/>
</dbReference>
<evidence type="ECO:0000313" key="9">
    <source>
        <dbReference type="EMBL" id="KAJ2004666.1"/>
    </source>
</evidence>
<evidence type="ECO:0000259" key="8">
    <source>
        <dbReference type="Pfam" id="PF11788"/>
    </source>
</evidence>
<dbReference type="CDD" id="cd04661">
    <property type="entry name" value="NUDIX_MRP_L46"/>
    <property type="match status" value="1"/>
</dbReference>
<gene>
    <name evidence="9" type="ORF">H4R26_002383</name>
</gene>
<comment type="caution">
    <text evidence="9">The sequence shown here is derived from an EMBL/GenBank/DDBJ whole genome shotgun (WGS) entry which is preliminary data.</text>
</comment>
<comment type="similarity">
    <text evidence="2">Belongs to the mitochondrion-specific ribosomal protein mL46 family.</text>
</comment>
<protein>
    <recommendedName>
        <fullName evidence="7">Large ribosomal subunit protein mL46</fullName>
    </recommendedName>
</protein>
<evidence type="ECO:0000256" key="6">
    <source>
        <dbReference type="ARBA" id="ARBA00023274"/>
    </source>
</evidence>
<dbReference type="OrthoDB" id="414075at2759"/>
<dbReference type="InterPro" id="IPR021757">
    <property type="entry name" value="Ribosomal_mL46_N"/>
</dbReference>
<dbReference type="EMBL" id="JANBQF010000141">
    <property type="protein sequence ID" value="KAJ2004666.1"/>
    <property type="molecule type" value="Genomic_DNA"/>
</dbReference>
<keyword evidence="5" id="KW-0496">Mitochondrion</keyword>
<evidence type="ECO:0000313" key="10">
    <source>
        <dbReference type="Proteomes" id="UP001150907"/>
    </source>
</evidence>
<accession>A0A9W8EG14</accession>
<dbReference type="GO" id="GO:0003735">
    <property type="term" value="F:structural constituent of ribosome"/>
    <property type="evidence" value="ECO:0007669"/>
    <property type="project" value="InterPro"/>
</dbReference>
<dbReference type="SUPFAM" id="SSF55811">
    <property type="entry name" value="Nudix"/>
    <property type="match status" value="1"/>
</dbReference>
<organism evidence="9 10">
    <name type="scientific">Coemansia thaxteri</name>
    <dbReference type="NCBI Taxonomy" id="2663907"/>
    <lineage>
        <taxon>Eukaryota</taxon>
        <taxon>Fungi</taxon>
        <taxon>Fungi incertae sedis</taxon>
        <taxon>Zoopagomycota</taxon>
        <taxon>Kickxellomycotina</taxon>
        <taxon>Kickxellomycetes</taxon>
        <taxon>Kickxellales</taxon>
        <taxon>Kickxellaceae</taxon>
        <taxon>Coemansia</taxon>
    </lineage>
</organism>
<comment type="subcellular location">
    <subcellularLocation>
        <location evidence="1">Mitochondrion</location>
    </subcellularLocation>
</comment>
<evidence type="ECO:0000256" key="7">
    <source>
        <dbReference type="ARBA" id="ARBA00035190"/>
    </source>
</evidence>
<dbReference type="InterPro" id="IPR040008">
    <property type="entry name" value="Ribosomal_mL46"/>
</dbReference>
<dbReference type="Gene3D" id="3.90.79.10">
    <property type="entry name" value="Nucleoside Triphosphate Pyrophosphohydrolase"/>
    <property type="match status" value="1"/>
</dbReference>
<dbReference type="InterPro" id="IPR015797">
    <property type="entry name" value="NUDIX_hydrolase-like_dom_sf"/>
</dbReference>
<evidence type="ECO:0000256" key="1">
    <source>
        <dbReference type="ARBA" id="ARBA00004173"/>
    </source>
</evidence>
<dbReference type="AlphaFoldDB" id="A0A9W8EG14"/>
<keyword evidence="10" id="KW-1185">Reference proteome</keyword>
<keyword evidence="3" id="KW-0809">Transit peptide</keyword>
<evidence type="ECO:0000256" key="5">
    <source>
        <dbReference type="ARBA" id="ARBA00023128"/>
    </source>
</evidence>
<feature type="domain" description="Large ribosomal subunit protein mL46 N-terminal" evidence="8">
    <location>
        <begin position="1"/>
        <end position="101"/>
    </location>
</feature>
<dbReference type="InterPro" id="IPR033650">
    <property type="entry name" value="Ribosomal_mL46_NUDIX"/>
</dbReference>
<proteinExistence type="inferred from homology"/>
<dbReference type="PANTHER" id="PTHR13124:SF12">
    <property type="entry name" value="LARGE RIBOSOMAL SUBUNIT PROTEIN ML46"/>
    <property type="match status" value="1"/>
</dbReference>
<keyword evidence="6" id="KW-0687">Ribonucleoprotein</keyword>
<sequence length="226" mass="25958">RDPIITQRASKFEEATDRYFDWLQFISADRFPRDFFFKKGSTAESKWMELEDGRNAEWYFDEASKPQLKSVKKIVKEDEDVVEKSEAVRSIEVSPRETEADATGDQQSLERKLDRTLYLVVKSSAGEWTLPQGEIKSEELLHEAARRNLKELCGGRMSVWMVGNGPVGHHQTDQACTFFIKGHILSGQAQAGVELASEFKWITREEIEKTVSAEYWRAVKDMLSTI</sequence>
<keyword evidence="4" id="KW-0689">Ribosomal protein</keyword>
<dbReference type="Proteomes" id="UP001150907">
    <property type="component" value="Unassembled WGS sequence"/>
</dbReference>
<feature type="non-terminal residue" evidence="9">
    <location>
        <position position="1"/>
    </location>
</feature>
<name>A0A9W8EG14_9FUNG</name>
<evidence type="ECO:0000256" key="2">
    <source>
        <dbReference type="ARBA" id="ARBA00009070"/>
    </source>
</evidence>
<reference evidence="9" key="1">
    <citation type="submission" date="2022-07" db="EMBL/GenBank/DDBJ databases">
        <title>Phylogenomic reconstructions and comparative analyses of Kickxellomycotina fungi.</title>
        <authorList>
            <person name="Reynolds N.K."/>
            <person name="Stajich J.E."/>
            <person name="Barry K."/>
            <person name="Grigoriev I.V."/>
            <person name="Crous P."/>
            <person name="Smith M.E."/>
        </authorList>
    </citation>
    <scope>NUCLEOTIDE SEQUENCE</scope>
    <source>
        <strain evidence="9">IMI 214461</strain>
    </source>
</reference>